<dbReference type="PANTHER" id="PTHR21681:SF0">
    <property type="entry name" value="EUKARYOTIC TRANSLATION INITIATION FACTOR 3 SUBUNIT J"/>
    <property type="match status" value="1"/>
</dbReference>
<keyword evidence="4" id="KW-0175">Coiled coil</keyword>
<dbReference type="HAMAP" id="MF_03009">
    <property type="entry name" value="eIF3j"/>
    <property type="match status" value="1"/>
</dbReference>
<dbReference type="VEuPathDB" id="FungiDB:AAP_02497"/>
<organism evidence="7 8">
    <name type="scientific">Ascosphaera apis ARSEF 7405</name>
    <dbReference type="NCBI Taxonomy" id="392613"/>
    <lineage>
        <taxon>Eukaryota</taxon>
        <taxon>Fungi</taxon>
        <taxon>Dikarya</taxon>
        <taxon>Ascomycota</taxon>
        <taxon>Pezizomycotina</taxon>
        <taxon>Eurotiomycetes</taxon>
        <taxon>Eurotiomycetidae</taxon>
        <taxon>Onygenales</taxon>
        <taxon>Ascosphaeraceae</taxon>
        <taxon>Ascosphaera</taxon>
    </lineage>
</organism>
<dbReference type="GO" id="GO:0001732">
    <property type="term" value="P:formation of cytoplasmic translation initiation complex"/>
    <property type="evidence" value="ECO:0007669"/>
    <property type="project" value="UniProtKB-UniRule"/>
</dbReference>
<evidence type="ECO:0000256" key="4">
    <source>
        <dbReference type="ARBA" id="ARBA00023054"/>
    </source>
</evidence>
<dbReference type="Gene3D" id="1.10.246.60">
    <property type="entry name" value="Eukaryotic translation initiation factor 3 like domains"/>
    <property type="match status" value="1"/>
</dbReference>
<proteinExistence type="inferred from homology"/>
<dbReference type="PANTHER" id="PTHR21681">
    <property type="entry name" value="EUKARYOTIC TRANSLATION INITIATION FACTOR 3 SUBUNIT J"/>
    <property type="match status" value="1"/>
</dbReference>
<dbReference type="Pfam" id="PF08597">
    <property type="entry name" value="eIF3_subunit"/>
    <property type="match status" value="1"/>
</dbReference>
<dbReference type="FunFam" id="1.10.246.60:FF:000003">
    <property type="entry name" value="Eukaryotic translation initiation factor 3 subunit J"/>
    <property type="match status" value="1"/>
</dbReference>
<feature type="region of interest" description="Disordered" evidence="6">
    <location>
        <begin position="223"/>
        <end position="262"/>
    </location>
</feature>
<keyword evidence="1 5" id="KW-0963">Cytoplasm</keyword>
<comment type="similarity">
    <text evidence="5">Belongs to the eIF-3 subunit J family.</text>
</comment>
<comment type="function">
    <text evidence="5">Component of the eukaryotic translation initiation factor 3 (eIF-3) complex, which is involved in protein synthesis of a specialized repertoire of mRNAs and, together with other initiation factors, stimulates binding of mRNA and methionyl-tRNAi to the 40S ribosome. The eIF-3 complex specifically targets and initiates translation of a subset of mRNAs involved in cell proliferation.</text>
</comment>
<dbReference type="GO" id="GO:0005852">
    <property type="term" value="C:eukaryotic translation initiation factor 3 complex"/>
    <property type="evidence" value="ECO:0007669"/>
    <property type="project" value="UniProtKB-UniRule"/>
</dbReference>
<protein>
    <recommendedName>
        <fullName evidence="5">Eukaryotic translation initiation factor 3 subunit J</fullName>
        <shortName evidence="5">eIF3j</shortName>
    </recommendedName>
    <alternativeName>
        <fullName evidence="5">Eukaryotic translation initiation factor 3 30 kDa subunit homolog</fullName>
        <shortName evidence="5">eIF-3 30 kDa subunit homolog</shortName>
    </alternativeName>
</protein>
<dbReference type="InterPro" id="IPR013906">
    <property type="entry name" value="eIF3j"/>
</dbReference>
<accession>A0A167ZS94</accession>
<evidence type="ECO:0000256" key="5">
    <source>
        <dbReference type="HAMAP-Rule" id="MF_03009"/>
    </source>
</evidence>
<feature type="compositionally biased region" description="Acidic residues" evidence="6">
    <location>
        <begin position="24"/>
        <end position="42"/>
    </location>
</feature>
<comment type="subcellular location">
    <subcellularLocation>
        <location evidence="5">Cytoplasm</location>
    </subcellularLocation>
</comment>
<dbReference type="GO" id="GO:0033290">
    <property type="term" value="C:eukaryotic 48S preinitiation complex"/>
    <property type="evidence" value="ECO:0007669"/>
    <property type="project" value="UniProtKB-UniRule"/>
</dbReference>
<evidence type="ECO:0000256" key="2">
    <source>
        <dbReference type="ARBA" id="ARBA00022540"/>
    </source>
</evidence>
<dbReference type="GO" id="GO:0003743">
    <property type="term" value="F:translation initiation factor activity"/>
    <property type="evidence" value="ECO:0007669"/>
    <property type="project" value="UniProtKB-UniRule"/>
</dbReference>
<gene>
    <name evidence="5" type="primary">HCR1</name>
    <name evidence="7" type="ORF">AAP_02497</name>
</gene>
<evidence type="ECO:0000256" key="3">
    <source>
        <dbReference type="ARBA" id="ARBA00022917"/>
    </source>
</evidence>
<keyword evidence="8" id="KW-1185">Reference proteome</keyword>
<feature type="compositionally biased region" description="Basic and acidic residues" evidence="6">
    <location>
        <begin position="43"/>
        <end position="57"/>
    </location>
</feature>
<feature type="compositionally biased region" description="Basic and acidic residues" evidence="6">
    <location>
        <begin position="223"/>
        <end position="234"/>
    </location>
</feature>
<dbReference type="EMBL" id="AZGZ01000009">
    <property type="protein sequence ID" value="KZZ93031.1"/>
    <property type="molecule type" value="Genomic_DNA"/>
</dbReference>
<feature type="region of interest" description="Disordered" evidence="6">
    <location>
        <begin position="1"/>
        <end position="149"/>
    </location>
</feature>
<keyword evidence="2 5" id="KW-0396">Initiation factor</keyword>
<dbReference type="AlphaFoldDB" id="A0A167ZS94"/>
<sequence length="280" mass="30562">MAPPKWDDEEPEETPAFISRRTFEDEEEDVLDDWEEAEDSEVEREKERKAAEAKAQAEAEAAANKKSKAQRIAEQKEARAKEAAEKAAAEAAAAKEDPAEKRARLRREQKESDLKHAEDLFGDLDLNTDKSGRTATKPTVIPIGNSSDPTATVDLGDLPLFKPTTKLQFETLTKTLVPLLTTQSKKPQYALWAPDFCKALVKELSSTDIKKVASALTAAANEKLKEEKAAEKGGKKSKAAKTKTSLNVSGGGRGGLGLAKDTTAYEEAEDDYGMADDDFM</sequence>
<evidence type="ECO:0000256" key="1">
    <source>
        <dbReference type="ARBA" id="ARBA00022490"/>
    </source>
</evidence>
<name>A0A167ZS94_9EURO</name>
<dbReference type="Proteomes" id="UP000242877">
    <property type="component" value="Unassembled WGS sequence"/>
</dbReference>
<evidence type="ECO:0000313" key="8">
    <source>
        <dbReference type="Proteomes" id="UP000242877"/>
    </source>
</evidence>
<keyword evidence="3 5" id="KW-0648">Protein biosynthesis</keyword>
<dbReference type="InterPro" id="IPR023194">
    <property type="entry name" value="eIF3-like_dom_sf"/>
</dbReference>
<evidence type="ECO:0000256" key="6">
    <source>
        <dbReference type="SAM" id="MobiDB-lite"/>
    </source>
</evidence>
<evidence type="ECO:0000313" key="7">
    <source>
        <dbReference type="EMBL" id="KZZ93031.1"/>
    </source>
</evidence>
<comment type="caution">
    <text evidence="7">The sequence shown here is derived from an EMBL/GenBank/DDBJ whole genome shotgun (WGS) entry which is preliminary data.</text>
</comment>
<dbReference type="OrthoDB" id="20381at2759"/>
<comment type="subunit">
    <text evidence="5">Component of the eukaryotic translation initiation factor 3 (eIF-3) complex.</text>
</comment>
<dbReference type="GO" id="GO:0016282">
    <property type="term" value="C:eukaryotic 43S preinitiation complex"/>
    <property type="evidence" value="ECO:0007669"/>
    <property type="project" value="UniProtKB-UniRule"/>
</dbReference>
<feature type="compositionally biased region" description="Basic and acidic residues" evidence="6">
    <location>
        <begin position="71"/>
        <end position="119"/>
    </location>
</feature>
<reference evidence="7 8" key="1">
    <citation type="journal article" date="2016" name="Genome Biol. Evol.">
        <title>Divergent and convergent evolution of fungal pathogenicity.</title>
        <authorList>
            <person name="Shang Y."/>
            <person name="Xiao G."/>
            <person name="Zheng P."/>
            <person name="Cen K."/>
            <person name="Zhan S."/>
            <person name="Wang C."/>
        </authorList>
    </citation>
    <scope>NUCLEOTIDE SEQUENCE [LARGE SCALE GENOMIC DNA]</scope>
    <source>
        <strain evidence="7 8">ARSEF 7405</strain>
    </source>
</reference>